<dbReference type="NCBIfam" id="NF033169">
    <property type="entry name" value="lipo_LIC10494"/>
    <property type="match status" value="1"/>
</dbReference>
<dbReference type="RefSeq" id="WP_135813512.1">
    <property type="nucleotide sequence ID" value="NZ_RQEV01000011.1"/>
</dbReference>
<gene>
    <name evidence="1" type="ORF">EHO61_10230</name>
</gene>
<sequence length="214" mass="23944">MKRILSTICFTVFVANCNYFNTGTVRLATKKQTVKSVYLLGFIENRDNHFDPFITKNLISMLKFELLDAGYGILSIEDFVKVGEENSLKREPAAGAGDPNKALLGGDSGGHLHSDLGSRLLKESEIKSVQNVAQFDFLIQGAVVMGDNRKLLDKTESGIVFLEVFDKSGKIVSSINYTIEGRVITEPELLKAICTRIIDKIDNRQEKKPWWKII</sequence>
<dbReference type="EMBL" id="RQEV01000011">
    <property type="protein sequence ID" value="TGK17845.1"/>
    <property type="molecule type" value="Genomic_DNA"/>
</dbReference>
<organism evidence="1 2">
    <name type="scientific">Leptospira fluminis</name>
    <dbReference type="NCBI Taxonomy" id="2484979"/>
    <lineage>
        <taxon>Bacteria</taxon>
        <taxon>Pseudomonadati</taxon>
        <taxon>Spirochaetota</taxon>
        <taxon>Spirochaetia</taxon>
        <taxon>Leptospirales</taxon>
        <taxon>Leptospiraceae</taxon>
        <taxon>Leptospira</taxon>
    </lineage>
</organism>
<proteinExistence type="predicted"/>
<keyword evidence="2" id="KW-1185">Reference proteome</keyword>
<comment type="caution">
    <text evidence="1">The sequence shown here is derived from an EMBL/GenBank/DDBJ whole genome shotgun (WGS) entry which is preliminary data.</text>
</comment>
<protein>
    <submittedName>
        <fullName evidence="1">Lipoprotein</fullName>
    </submittedName>
</protein>
<keyword evidence="1" id="KW-0449">Lipoprotein</keyword>
<dbReference type="OrthoDB" id="345802at2"/>
<evidence type="ECO:0000313" key="2">
    <source>
        <dbReference type="Proteomes" id="UP000297855"/>
    </source>
</evidence>
<dbReference type="Proteomes" id="UP000297855">
    <property type="component" value="Unassembled WGS sequence"/>
</dbReference>
<reference evidence="1" key="1">
    <citation type="journal article" date="2019" name="PLoS Negl. Trop. Dis.">
        <title>Revisiting the worldwide diversity of Leptospira species in the environment.</title>
        <authorList>
            <person name="Vincent A.T."/>
            <person name="Schiettekatte O."/>
            <person name="Bourhy P."/>
            <person name="Veyrier F.J."/>
            <person name="Picardeau M."/>
        </authorList>
    </citation>
    <scope>NUCLEOTIDE SEQUENCE [LARGE SCALE GENOMIC DNA]</scope>
    <source>
        <strain evidence="1">SCS5</strain>
    </source>
</reference>
<dbReference type="AlphaFoldDB" id="A0A4R9GPK1"/>
<evidence type="ECO:0000313" key="1">
    <source>
        <dbReference type="EMBL" id="TGK17845.1"/>
    </source>
</evidence>
<name>A0A4R9GPK1_9LEPT</name>
<accession>A0A4R9GPK1</accession>